<reference evidence="1" key="1">
    <citation type="submission" date="2016-02" db="EMBL/GenBank/DDBJ databases">
        <title>Draft Genome Sequence of Sporotomaculum syntrophicum Strain FB, a Syntrophic Benzoate Degrader.</title>
        <authorList>
            <person name="Nobu M.K."/>
            <person name="Narihiro T."/>
            <person name="Qiu Y.-L."/>
            <person name="Ohashi A."/>
            <person name="Liu W.-T."/>
            <person name="Yuji S."/>
        </authorList>
    </citation>
    <scope>NUCLEOTIDE SEQUENCE</scope>
    <source>
        <strain evidence="1">FB</strain>
    </source>
</reference>
<comment type="caution">
    <text evidence="1">The sequence shown here is derived from an EMBL/GenBank/DDBJ whole genome shotgun (WGS) entry which is preliminary data.</text>
</comment>
<dbReference type="AlphaFoldDB" id="A0A9D2WT02"/>
<name>A0A9D2WT02_9FIRM</name>
<organism evidence="1 2">
    <name type="scientific">Sporotomaculum syntrophicum</name>
    <dbReference type="NCBI Taxonomy" id="182264"/>
    <lineage>
        <taxon>Bacteria</taxon>
        <taxon>Bacillati</taxon>
        <taxon>Bacillota</taxon>
        <taxon>Clostridia</taxon>
        <taxon>Eubacteriales</taxon>
        <taxon>Desulfallaceae</taxon>
        <taxon>Sporotomaculum</taxon>
    </lineage>
</organism>
<gene>
    <name evidence="1" type="ORF">SPSYN_00289</name>
</gene>
<dbReference type="Proteomes" id="UP000798488">
    <property type="component" value="Unassembled WGS sequence"/>
</dbReference>
<evidence type="ECO:0000313" key="2">
    <source>
        <dbReference type="Proteomes" id="UP000798488"/>
    </source>
</evidence>
<sequence length="168" mass="18769">MLIALTILLLVLVVGFNFYFYVNRASTVSSRQAAVQFNVRFAKEQIEEIVRLADSMEIFQEWNASLVNKSSDEAIYVDESGSLVHYQNGTPKNLLEGISEGIDYEITFNTDDQVFLCYNISGMTDDGYTYEMSTELKILNIAGDSGIIKNFGDEFTTGSAIVFSFDGN</sequence>
<dbReference type="OrthoDB" id="9873376at2"/>
<accession>A0A9D2WT02</accession>
<proteinExistence type="predicted"/>
<protein>
    <submittedName>
        <fullName evidence="1">Uncharacterized protein</fullName>
    </submittedName>
</protein>
<keyword evidence="2" id="KW-1185">Reference proteome</keyword>
<dbReference type="EMBL" id="LSRS01000001">
    <property type="protein sequence ID" value="KAF1086570.1"/>
    <property type="molecule type" value="Genomic_DNA"/>
</dbReference>
<evidence type="ECO:0000313" key="1">
    <source>
        <dbReference type="EMBL" id="KAF1086570.1"/>
    </source>
</evidence>